<name>A0A0F7SP43_PHARH</name>
<keyword evidence="8" id="KW-0503">Monooxygenase</keyword>
<proteinExistence type="inferred from homology"/>
<evidence type="ECO:0000256" key="8">
    <source>
        <dbReference type="ARBA" id="ARBA00023033"/>
    </source>
</evidence>
<feature type="signal peptide" evidence="12">
    <location>
        <begin position="1"/>
        <end position="25"/>
    </location>
</feature>
<feature type="chain" id="PRO_5002522419" evidence="12">
    <location>
        <begin position="26"/>
        <end position="336"/>
    </location>
</feature>
<keyword evidence="10" id="KW-0325">Glycoprotein</keyword>
<keyword evidence="9" id="KW-1015">Disulfide bond</keyword>
<comment type="cofactor">
    <cofactor evidence="1">
        <name>Cu(2+)</name>
        <dbReference type="ChEBI" id="CHEBI:29036"/>
    </cofactor>
</comment>
<keyword evidence="4" id="KW-0479">Metal-binding</keyword>
<comment type="subcellular location">
    <subcellularLocation>
        <location evidence="2">Secreted</location>
    </subcellularLocation>
</comment>
<keyword evidence="5 12" id="KW-0732">Signal</keyword>
<evidence type="ECO:0000313" key="13">
    <source>
        <dbReference type="EMBL" id="CDZ98792.1"/>
    </source>
</evidence>
<evidence type="ECO:0000256" key="9">
    <source>
        <dbReference type="ARBA" id="ARBA00023157"/>
    </source>
</evidence>
<evidence type="ECO:0000256" key="12">
    <source>
        <dbReference type="SAM" id="SignalP"/>
    </source>
</evidence>
<dbReference type="GO" id="GO:0004497">
    <property type="term" value="F:monooxygenase activity"/>
    <property type="evidence" value="ECO:0007669"/>
    <property type="project" value="UniProtKB-KW"/>
</dbReference>
<evidence type="ECO:0000256" key="10">
    <source>
        <dbReference type="ARBA" id="ARBA00023180"/>
    </source>
</evidence>
<keyword evidence="3" id="KW-0964">Secreted</keyword>
<evidence type="ECO:0000256" key="11">
    <source>
        <dbReference type="ARBA" id="ARBA00046340"/>
    </source>
</evidence>
<sequence>MLSQSLSLPLALLSASALFPSLASGHIALWNPGLYGFNGTDNSVAQYNTAAAVGPLRKYDNLTQSEWFGHGFLDLPPKDGDFMELTPGKTETFELSCNRAFTSYRSPTDTGDLPEYACTGEGPLHTVNNFNDTTPVNTTLLGGCVLAIAYESDVTKLRPEFFSVFSVNHTCVWTREIDFQVPKDMPACPEGGCHCSWNWIHTSGNYNAEGRGEGYGDEMYHNMYRCRINNATNTTAVVDTPKVAAKCEGDTSSCTPGAKQPHYWSQLDGNNNNSTIPPLYNMIYGWADGAQNDIFVTSTKSKSDDSSAARSMPALSAKNIFLMATAILASIVTIKS</sequence>
<evidence type="ECO:0000256" key="2">
    <source>
        <dbReference type="ARBA" id="ARBA00004613"/>
    </source>
</evidence>
<protein>
    <submittedName>
        <fullName evidence="13">Uncharacterized protein</fullName>
    </submittedName>
</protein>
<dbReference type="EMBL" id="LN483345">
    <property type="protein sequence ID" value="CDZ98792.1"/>
    <property type="molecule type" value="Genomic_DNA"/>
</dbReference>
<accession>A0A0F7SP43</accession>
<keyword evidence="7" id="KW-0186">Copper</keyword>
<dbReference type="Pfam" id="PF22810">
    <property type="entry name" value="LPMO_AA14"/>
    <property type="match status" value="1"/>
</dbReference>
<keyword evidence="6" id="KW-0560">Oxidoreductase</keyword>
<evidence type="ECO:0000256" key="3">
    <source>
        <dbReference type="ARBA" id="ARBA00022525"/>
    </source>
</evidence>
<organism evidence="13">
    <name type="scientific">Phaffia rhodozyma</name>
    <name type="common">Yeast</name>
    <name type="synonym">Xanthophyllomyces dendrorhous</name>
    <dbReference type="NCBI Taxonomy" id="264483"/>
    <lineage>
        <taxon>Eukaryota</taxon>
        <taxon>Fungi</taxon>
        <taxon>Dikarya</taxon>
        <taxon>Basidiomycota</taxon>
        <taxon>Agaricomycotina</taxon>
        <taxon>Tremellomycetes</taxon>
        <taxon>Cystofilobasidiales</taxon>
        <taxon>Mrakiaceae</taxon>
        <taxon>Phaffia</taxon>
    </lineage>
</organism>
<evidence type="ECO:0000256" key="7">
    <source>
        <dbReference type="ARBA" id="ARBA00023008"/>
    </source>
</evidence>
<evidence type="ECO:0000256" key="1">
    <source>
        <dbReference type="ARBA" id="ARBA00001973"/>
    </source>
</evidence>
<evidence type="ECO:0000256" key="5">
    <source>
        <dbReference type="ARBA" id="ARBA00022729"/>
    </source>
</evidence>
<reference evidence="13" key="1">
    <citation type="submission" date="2014-08" db="EMBL/GenBank/DDBJ databases">
        <authorList>
            <person name="Sharma Rahul"/>
            <person name="Thines Marco"/>
        </authorList>
    </citation>
    <scope>NUCLEOTIDE SEQUENCE</scope>
</reference>
<evidence type="ECO:0000256" key="6">
    <source>
        <dbReference type="ARBA" id="ARBA00023002"/>
    </source>
</evidence>
<comment type="similarity">
    <text evidence="11">Belongs to the polysaccharide monooxygenase AA14 family.</text>
</comment>
<evidence type="ECO:0000256" key="4">
    <source>
        <dbReference type="ARBA" id="ARBA00022723"/>
    </source>
</evidence>
<dbReference type="InterPro" id="IPR054497">
    <property type="entry name" value="LPMO_AA14"/>
</dbReference>
<dbReference type="GO" id="GO:0046872">
    <property type="term" value="F:metal ion binding"/>
    <property type="evidence" value="ECO:0007669"/>
    <property type="project" value="UniProtKB-KW"/>
</dbReference>
<dbReference type="AlphaFoldDB" id="A0A0F7SP43"/>
<dbReference type="Gene3D" id="2.70.50.70">
    <property type="match status" value="1"/>
</dbReference>
<dbReference type="GO" id="GO:0005576">
    <property type="term" value="C:extracellular region"/>
    <property type="evidence" value="ECO:0007669"/>
    <property type="project" value="UniProtKB-SubCell"/>
</dbReference>